<evidence type="ECO:0000256" key="2">
    <source>
        <dbReference type="ARBA" id="ARBA00022448"/>
    </source>
</evidence>
<dbReference type="FunFam" id="1.20.1560.10:FF:000014">
    <property type="entry name" value="Multidrug resistance-associated protein member 4"/>
    <property type="match status" value="1"/>
</dbReference>
<feature type="domain" description="ABC transporter" evidence="10">
    <location>
        <begin position="413"/>
        <end position="636"/>
    </location>
</feature>
<dbReference type="GO" id="GO:0140359">
    <property type="term" value="F:ABC-type transporter activity"/>
    <property type="evidence" value="ECO:0007669"/>
    <property type="project" value="InterPro"/>
</dbReference>
<feature type="transmembrane region" description="Helical" evidence="9">
    <location>
        <begin position="965"/>
        <end position="987"/>
    </location>
</feature>
<evidence type="ECO:0000313" key="13">
    <source>
        <dbReference type="RefSeq" id="XP_012164635.2"/>
    </source>
</evidence>
<name>A0A9B2JMJ1_BOMTE</name>
<dbReference type="Gene3D" id="3.40.50.300">
    <property type="entry name" value="P-loop containing nucleotide triphosphate hydrolases"/>
    <property type="match status" value="2"/>
</dbReference>
<evidence type="ECO:0000256" key="7">
    <source>
        <dbReference type="ARBA" id="ARBA00023136"/>
    </source>
</evidence>
<dbReference type="InterPro" id="IPR011527">
    <property type="entry name" value="ABC1_TM_dom"/>
</dbReference>
<dbReference type="InterPro" id="IPR036640">
    <property type="entry name" value="ABC1_TM_sf"/>
</dbReference>
<dbReference type="FunFam" id="1.20.1560.10:FF:000026">
    <property type="entry name" value="Multidrug resistance-associated protein lethal(2)03659"/>
    <property type="match status" value="1"/>
</dbReference>
<feature type="transmembrane region" description="Helical" evidence="9">
    <location>
        <begin position="134"/>
        <end position="156"/>
    </location>
</feature>
<protein>
    <submittedName>
        <fullName evidence="13 14">Probable multidrug resistance-associated protein lethal(2)03659 isoform X1</fullName>
    </submittedName>
</protein>
<evidence type="ECO:0000259" key="10">
    <source>
        <dbReference type="PROSITE" id="PS50893"/>
    </source>
</evidence>
<evidence type="ECO:0000313" key="15">
    <source>
        <dbReference type="RefSeq" id="XP_048262827.1"/>
    </source>
</evidence>
<dbReference type="Pfam" id="PF00005">
    <property type="entry name" value="ABC_tran"/>
    <property type="match status" value="2"/>
</dbReference>
<dbReference type="Pfam" id="PF00664">
    <property type="entry name" value="ABC_membrane"/>
    <property type="match status" value="2"/>
</dbReference>
<dbReference type="RefSeq" id="XP_048262825.1">
    <property type="nucleotide sequence ID" value="XM_048406868.1"/>
</dbReference>
<evidence type="ECO:0000313" key="16">
    <source>
        <dbReference type="RefSeq" id="XP_048262828.1"/>
    </source>
</evidence>
<dbReference type="CDD" id="cd03250">
    <property type="entry name" value="ABCC_MRP_domain1"/>
    <property type="match status" value="1"/>
</dbReference>
<evidence type="ECO:0000259" key="11">
    <source>
        <dbReference type="PROSITE" id="PS50929"/>
    </source>
</evidence>
<dbReference type="PROSITE" id="PS50893">
    <property type="entry name" value="ABC_TRANSPORTER_2"/>
    <property type="match status" value="2"/>
</dbReference>
<feature type="transmembrane region" description="Helical" evidence="9">
    <location>
        <begin position="828"/>
        <end position="847"/>
    </location>
</feature>
<feature type="transmembrane region" description="Helical" evidence="9">
    <location>
        <begin position="698"/>
        <end position="715"/>
    </location>
</feature>
<keyword evidence="7 9" id="KW-0472">Membrane</keyword>
<evidence type="ECO:0000256" key="5">
    <source>
        <dbReference type="ARBA" id="ARBA00022840"/>
    </source>
</evidence>
<dbReference type="RefSeq" id="XP_048262828.1">
    <property type="nucleotide sequence ID" value="XM_048406871.1"/>
</dbReference>
<dbReference type="OrthoDB" id="6500128at2759"/>
<reference evidence="13 14" key="1">
    <citation type="submission" date="2025-04" db="UniProtKB">
        <authorList>
            <consortium name="RefSeq"/>
        </authorList>
    </citation>
    <scope>IDENTIFICATION</scope>
</reference>
<feature type="transmembrane region" description="Helical" evidence="9">
    <location>
        <begin position="938"/>
        <end position="959"/>
    </location>
</feature>
<keyword evidence="2" id="KW-0813">Transport</keyword>
<feature type="transmembrane region" description="Helical" evidence="9">
    <location>
        <begin position="234"/>
        <end position="255"/>
    </location>
</feature>
<evidence type="ECO:0000256" key="8">
    <source>
        <dbReference type="SAM" id="MobiDB-lite"/>
    </source>
</evidence>
<dbReference type="PROSITE" id="PS00211">
    <property type="entry name" value="ABC_TRANSPORTER_1"/>
    <property type="match status" value="2"/>
</dbReference>
<dbReference type="SUPFAM" id="SSF52540">
    <property type="entry name" value="P-loop containing nucleoside triphosphate hydrolases"/>
    <property type="match status" value="2"/>
</dbReference>
<dbReference type="InterPro" id="IPR003593">
    <property type="entry name" value="AAA+_ATPase"/>
</dbReference>
<evidence type="ECO:0000256" key="9">
    <source>
        <dbReference type="SAM" id="Phobius"/>
    </source>
</evidence>
<dbReference type="PANTHER" id="PTHR24223:SF448">
    <property type="entry name" value="FI20146P1-RELATED"/>
    <property type="match status" value="1"/>
</dbReference>
<dbReference type="InterPro" id="IPR003439">
    <property type="entry name" value="ABC_transporter-like_ATP-bd"/>
</dbReference>
<feature type="transmembrane region" description="Helical" evidence="9">
    <location>
        <begin position="208"/>
        <end position="228"/>
    </location>
</feature>
<evidence type="ECO:0000256" key="4">
    <source>
        <dbReference type="ARBA" id="ARBA00022741"/>
    </source>
</evidence>
<gene>
    <name evidence="13 14 15 16" type="primary">LOC100650642</name>
</gene>
<feature type="transmembrane region" description="Helical" evidence="9">
    <location>
        <begin position="853"/>
        <end position="872"/>
    </location>
</feature>
<comment type="subcellular location">
    <subcellularLocation>
        <location evidence="1">Membrane</location>
        <topology evidence="1">Multi-pass membrane protein</topology>
    </subcellularLocation>
</comment>
<keyword evidence="4" id="KW-0547">Nucleotide-binding</keyword>
<evidence type="ECO:0000313" key="12">
    <source>
        <dbReference type="Proteomes" id="UP000835206"/>
    </source>
</evidence>
<dbReference type="GO" id="GO:0005524">
    <property type="term" value="F:ATP binding"/>
    <property type="evidence" value="ECO:0007669"/>
    <property type="project" value="UniProtKB-KW"/>
</dbReference>
<sequence>MDKSERKEVNNPRQNANPLSILTFWWILKLFVIGYKKELEEDDLYSPLREDKSSYLGQRIVKNWEREVKICEKKKDNSKPSLFRVLFKCFGKILINGGLGLFVLEFGIRIVQPFLLARILRYFSGNRQDWSTGIHYYAAAFCIVPLLDAVIIHWAIQTFTHVGMKVRVACCTLIYRKILRLSNSVLENETSVGQMVNFLSNDVNRLDYFVIGIHYLWIGPLQVFVIAYLTFREIGLGAITGMIAFLLCIPLQIFLGRKVSRLTSVSAKKTDNRLRLMNQIINGVEVIKMYVWEVPYSLLVEKARRKEVDVIKKYSIVEQIGLTLDMYFPRVGLFIAILTYVLTGNNVDAEKVFMTTAFYTILRDSMTTGFAISVHQLAEAVVSIRRLEKFMTYPEISVPQKVQNQIATQSVPIYLKNVTARWDNSRDNDTLQNIHLTVQAGSFIAVIGQIGSGKSSLLQAILRELSLTEGVLETSGKISFADQRPWIFASSIRQNILFGQSMNETRYNEVIRVCQLTRDIDLFTHKDRTMAGERGINLSGGQRARINLARALYTDADIYLLDDPLSAVDTHVGSRIVDECICGFLKGKTIILVTHQIQYLKAADQIIVMNNGSIQAKGSFEELQSMNLDSMKVFEEVEDKEEFGEAETKMEKKRTMGETDKEEDAVAEQEPVEVAETRSKGKMSSNVFFSYWKASRNIFLFLLMTIMFISSQSIASGSDYLVAFWVNTEMASWVRSDNGTMDFQWSGPLSRNGIIYIYSGLTMGIACIYVVQTFTYYAVCMRASKNLHAQMFRSIVRAVMYFYNTNPAGRILNRFSKDIGIIDKKMPFTMFDVIIMFLNFMGTIVILGTVSVWLLIPTCVIIVLFYYMRVVYISTSRAVKRMEGTTRSPVFDHVGATLQGLTTIRAFKAEKIVTTEFDNHQDLHTSTWFIFISLSRAFGLYIEAFCLIYIAVITIMFFVFEDLAIAGDIGLVITQVSAVVGILQWGIRQTGELENQMTSVERVLEYSKLEEEPFLDSIPEKKPPEEWPTNGLVEFRDVKLKYGPKSTYVLNGISFVIKPKEKVGVVGRTGAGKTSLISALFRLAYVEGEIIIDDIPTNEIALHDFRSKISIIPQEPVLFGGSLRRNLDPFDEYSDNVLWEALEEVEIRETISEMAAGLNSKVSEEGSNFSVGQRQLLCLVRALVRNNKIMVLDEATANVDPQTDTLIQQTVRKKFVDCTVITIAHRLNTIMDSDKILVMDQGCLVEYDHPYVLLQKKGYFYNMVQQTGAAMANNLSEVAKNCFYKNNEASS</sequence>
<feature type="domain" description="ABC transmembrane type-1" evidence="11">
    <location>
        <begin position="702"/>
        <end position="995"/>
    </location>
</feature>
<dbReference type="FunFam" id="3.40.50.300:FF:001726">
    <property type="entry name" value="Multidrug resistance-associated protein 4"/>
    <property type="match status" value="1"/>
</dbReference>
<dbReference type="KEGG" id="bter:100650642"/>
<dbReference type="PANTHER" id="PTHR24223">
    <property type="entry name" value="ATP-BINDING CASSETTE SUB-FAMILY C"/>
    <property type="match status" value="1"/>
</dbReference>
<dbReference type="Proteomes" id="UP000835206">
    <property type="component" value="Chromosome 6"/>
</dbReference>
<dbReference type="FunFam" id="3.40.50.300:FF:000163">
    <property type="entry name" value="Multidrug resistance-associated protein member 4"/>
    <property type="match status" value="1"/>
</dbReference>
<keyword evidence="3 9" id="KW-0812">Transmembrane</keyword>
<proteinExistence type="predicted"/>
<dbReference type="PROSITE" id="PS50929">
    <property type="entry name" value="ABC_TM1F"/>
    <property type="match status" value="2"/>
</dbReference>
<feature type="domain" description="ABC transmembrane type-1" evidence="11">
    <location>
        <begin position="97"/>
        <end position="367"/>
    </location>
</feature>
<dbReference type="InterPro" id="IPR017871">
    <property type="entry name" value="ABC_transporter-like_CS"/>
</dbReference>
<organism evidence="12 13">
    <name type="scientific">Bombus terrestris</name>
    <name type="common">Buff-tailed bumblebee</name>
    <name type="synonym">Apis terrestris</name>
    <dbReference type="NCBI Taxonomy" id="30195"/>
    <lineage>
        <taxon>Eukaryota</taxon>
        <taxon>Metazoa</taxon>
        <taxon>Ecdysozoa</taxon>
        <taxon>Arthropoda</taxon>
        <taxon>Hexapoda</taxon>
        <taxon>Insecta</taxon>
        <taxon>Pterygota</taxon>
        <taxon>Neoptera</taxon>
        <taxon>Endopterygota</taxon>
        <taxon>Hymenoptera</taxon>
        <taxon>Apocrita</taxon>
        <taxon>Aculeata</taxon>
        <taxon>Apoidea</taxon>
        <taxon>Anthophila</taxon>
        <taxon>Apidae</taxon>
        <taxon>Bombus</taxon>
        <taxon>Bombus</taxon>
    </lineage>
</organism>
<dbReference type="CDD" id="cd03244">
    <property type="entry name" value="ABCC_MRP_domain2"/>
    <property type="match status" value="1"/>
</dbReference>
<dbReference type="GO" id="GO:0016887">
    <property type="term" value="F:ATP hydrolysis activity"/>
    <property type="evidence" value="ECO:0007669"/>
    <property type="project" value="InterPro"/>
</dbReference>
<feature type="domain" description="ABC transporter" evidence="10">
    <location>
        <begin position="1033"/>
        <end position="1266"/>
    </location>
</feature>
<keyword evidence="12" id="KW-1185">Reference proteome</keyword>
<dbReference type="RefSeq" id="XP_012164635.2">
    <property type="nucleotide sequence ID" value="XM_012309245.3"/>
</dbReference>
<evidence type="ECO:0000313" key="14">
    <source>
        <dbReference type="RefSeq" id="XP_048262825.1"/>
    </source>
</evidence>
<feature type="compositionally biased region" description="Acidic residues" evidence="8">
    <location>
        <begin position="660"/>
        <end position="673"/>
    </location>
</feature>
<feature type="transmembrane region" description="Helical" evidence="9">
    <location>
        <begin position="755"/>
        <end position="779"/>
    </location>
</feature>
<accession>A0A9B2JMJ1</accession>
<dbReference type="SMART" id="SM00382">
    <property type="entry name" value="AAA"/>
    <property type="match status" value="2"/>
</dbReference>
<keyword evidence="5" id="KW-0067">ATP-binding</keyword>
<dbReference type="RefSeq" id="XP_048262827.1">
    <property type="nucleotide sequence ID" value="XM_048406870.1"/>
</dbReference>
<dbReference type="GeneID" id="100650642"/>
<dbReference type="InterPro" id="IPR050173">
    <property type="entry name" value="ABC_transporter_C-like"/>
</dbReference>
<keyword evidence="6 9" id="KW-1133">Transmembrane helix</keyword>
<dbReference type="SUPFAM" id="SSF90123">
    <property type="entry name" value="ABC transporter transmembrane region"/>
    <property type="match status" value="2"/>
</dbReference>
<evidence type="ECO:0000256" key="3">
    <source>
        <dbReference type="ARBA" id="ARBA00022692"/>
    </source>
</evidence>
<feature type="transmembrane region" description="Helical" evidence="9">
    <location>
        <begin position="93"/>
        <end position="114"/>
    </location>
</feature>
<feature type="region of interest" description="Disordered" evidence="8">
    <location>
        <begin position="644"/>
        <end position="674"/>
    </location>
</feature>
<dbReference type="InterPro" id="IPR027417">
    <property type="entry name" value="P-loop_NTPase"/>
</dbReference>
<dbReference type="GO" id="GO:0016020">
    <property type="term" value="C:membrane"/>
    <property type="evidence" value="ECO:0007669"/>
    <property type="project" value="UniProtKB-SubCell"/>
</dbReference>
<evidence type="ECO:0000256" key="1">
    <source>
        <dbReference type="ARBA" id="ARBA00004141"/>
    </source>
</evidence>
<evidence type="ECO:0000256" key="6">
    <source>
        <dbReference type="ARBA" id="ARBA00022989"/>
    </source>
</evidence>
<feature type="compositionally biased region" description="Basic and acidic residues" evidence="8">
    <location>
        <begin position="646"/>
        <end position="659"/>
    </location>
</feature>
<dbReference type="Gene3D" id="1.20.1560.10">
    <property type="entry name" value="ABC transporter type 1, transmembrane domain"/>
    <property type="match status" value="2"/>
</dbReference>